<sequence length="484" mass="53236">MNLNQYKTPIFDGIKELEKKKLVPLGIPGHKGSKGLPEMAEFFGERVVNFDVHECFKMLDKYSQPTGIIKEAEKLASEAYGADHAFFLINGTSSGIIAMIMSVCKPNEKIIIPRNAHKSVITALIYSGAIPVFIQPEINTGLGIAMGITPKAVEDAIKENPDAKAVLIIHSTFYGAVSDIKEISRIAHANNMAVLVDEAHGAHFKFHPELPGEAMTLGADMCAVSTHKTGGSFVQSSILLLNNGIITEKTVRTYLNMINSTSASFLLLTSLDIARKQLATEGEKILTNILEISRWARSEINKIDGLYCYGRELIGTPGVYDYDETKIGICVKNLGLKGFEVYDILLKKYNIQVAISDMYNVLAILSIGQTKENLKSLIKALKDISVKYRKNEKVKMVDSVLTNPEIILSPRDAFYSNKVSVKLDDSVGKISGETVMAYPPGIPIVVSGERLTEDMVKYISMLQKENGVLHGLQDTTAEYINIIE</sequence>
<dbReference type="PANTHER" id="PTHR43277">
    <property type="entry name" value="ARGININE DECARBOXYLASE"/>
    <property type="match status" value="1"/>
</dbReference>
<dbReference type="Pfam" id="PF03711">
    <property type="entry name" value="OKR_DC_1_C"/>
    <property type="match status" value="1"/>
</dbReference>
<organism evidence="8 9">
    <name type="scientific">Clostridium carboxidivorans P7</name>
    <dbReference type="NCBI Taxonomy" id="536227"/>
    <lineage>
        <taxon>Bacteria</taxon>
        <taxon>Bacillati</taxon>
        <taxon>Bacillota</taxon>
        <taxon>Clostridia</taxon>
        <taxon>Eubacteriales</taxon>
        <taxon>Clostridiaceae</taxon>
        <taxon>Clostridium</taxon>
    </lineage>
</organism>
<dbReference type="AlphaFoldDB" id="C6PRW4"/>
<dbReference type="InterPro" id="IPR015421">
    <property type="entry name" value="PyrdxlP-dep_Trfase_major"/>
</dbReference>
<dbReference type="SUPFAM" id="SSF55904">
    <property type="entry name" value="Ornithine decarboxylase C-terminal domain"/>
    <property type="match status" value="1"/>
</dbReference>
<feature type="domain" description="Orn/Lys/Arg decarboxylase C-terminal" evidence="7">
    <location>
        <begin position="374"/>
        <end position="472"/>
    </location>
</feature>
<evidence type="ECO:0000256" key="2">
    <source>
        <dbReference type="ARBA" id="ARBA00010671"/>
    </source>
</evidence>
<dbReference type="eggNOG" id="COG1982">
    <property type="taxonomic scope" value="Bacteria"/>
</dbReference>
<comment type="cofactor">
    <cofactor evidence="1">
        <name>pyridoxal 5'-phosphate</name>
        <dbReference type="ChEBI" id="CHEBI:597326"/>
    </cofactor>
</comment>
<evidence type="ECO:0000256" key="1">
    <source>
        <dbReference type="ARBA" id="ARBA00001933"/>
    </source>
</evidence>
<evidence type="ECO:0000256" key="3">
    <source>
        <dbReference type="ARBA" id="ARBA00022793"/>
    </source>
</evidence>
<dbReference type="PANTHER" id="PTHR43277:SF4">
    <property type="entry name" value="ARGININE DECARBOXYLASE"/>
    <property type="match status" value="1"/>
</dbReference>
<dbReference type="InterPro" id="IPR000310">
    <property type="entry name" value="Orn/Lys/Arg_deCO2ase_major_dom"/>
</dbReference>
<dbReference type="InterPro" id="IPR036633">
    <property type="entry name" value="Prn/Lys/Arg_de-COase_C_sf"/>
</dbReference>
<keyword evidence="3" id="KW-0210">Decarboxylase</keyword>
<dbReference type="Gene3D" id="3.90.100.10">
    <property type="entry name" value="Orn/Lys/Arg decarboxylase, C-terminal domain"/>
    <property type="match status" value="1"/>
</dbReference>
<keyword evidence="9" id="KW-1185">Reference proteome</keyword>
<feature type="domain" description="Orn/Lys/Arg decarboxylases family 1 pyridoxal-P attachment site" evidence="6">
    <location>
        <begin position="8"/>
        <end position="372"/>
    </location>
</feature>
<dbReference type="KEGG" id="cck:Ccar_03980"/>
<dbReference type="STRING" id="536227.Ccar_03980"/>
<gene>
    <name evidence="8" type="ORF">CcarbDRAFT_1531</name>
</gene>
<dbReference type="GO" id="GO:0016831">
    <property type="term" value="F:carboxy-lyase activity"/>
    <property type="evidence" value="ECO:0007669"/>
    <property type="project" value="UniProtKB-KW"/>
</dbReference>
<dbReference type="OrthoDB" id="9815233at2"/>
<keyword evidence="5" id="KW-0456">Lyase</keyword>
<evidence type="ECO:0000256" key="5">
    <source>
        <dbReference type="ARBA" id="ARBA00023239"/>
    </source>
</evidence>
<comment type="caution">
    <text evidence="8">The sequence shown here is derived from an EMBL/GenBank/DDBJ whole genome shotgun (WGS) entry which is preliminary data.</text>
</comment>
<evidence type="ECO:0000256" key="4">
    <source>
        <dbReference type="ARBA" id="ARBA00022898"/>
    </source>
</evidence>
<evidence type="ECO:0000313" key="8">
    <source>
        <dbReference type="EMBL" id="EET88016.1"/>
    </source>
</evidence>
<evidence type="ECO:0000313" key="9">
    <source>
        <dbReference type="Proteomes" id="UP000004198"/>
    </source>
</evidence>
<dbReference type="CDD" id="cd00615">
    <property type="entry name" value="Orn_deC_like"/>
    <property type="match status" value="1"/>
</dbReference>
<dbReference type="InterPro" id="IPR052357">
    <property type="entry name" value="Orn_Lys_Arg_decarboxylase-I"/>
</dbReference>
<dbReference type="Pfam" id="PF01276">
    <property type="entry name" value="OKR_DC_1"/>
    <property type="match status" value="1"/>
</dbReference>
<dbReference type="InterPro" id="IPR015424">
    <property type="entry name" value="PyrdxlP-dep_Trfase"/>
</dbReference>
<accession>C6PRW4</accession>
<keyword evidence="4" id="KW-0663">Pyridoxal phosphate</keyword>
<proteinExistence type="inferred from homology"/>
<reference evidence="8 9" key="1">
    <citation type="submission" date="2009-06" db="EMBL/GenBank/DDBJ databases">
        <title>The draft genome of Clostridium carboxidivorans P7.</title>
        <authorList>
            <consortium name="US DOE Joint Genome Institute (JGI-PGF)"/>
            <person name="Lucas S."/>
            <person name="Copeland A."/>
            <person name="Lapidus A."/>
            <person name="Glavina del Rio T."/>
            <person name="Tice H."/>
            <person name="Bruce D."/>
            <person name="Goodwin L."/>
            <person name="Pitluck S."/>
            <person name="Larimer F."/>
            <person name="Land M.L."/>
            <person name="Hauser L."/>
            <person name="Hemme C.L."/>
        </authorList>
    </citation>
    <scope>NUCLEOTIDE SEQUENCE [LARGE SCALE GENOMIC DNA]</scope>
    <source>
        <strain evidence="8 9">P7</strain>
    </source>
</reference>
<protein>
    <submittedName>
        <fullName evidence="8">Orn/Lys/Arg decarboxylase major region</fullName>
    </submittedName>
</protein>
<evidence type="ECO:0000259" key="6">
    <source>
        <dbReference type="Pfam" id="PF01276"/>
    </source>
</evidence>
<name>C6PRW4_9CLOT</name>
<dbReference type="InterPro" id="IPR008286">
    <property type="entry name" value="Prn/Lys/Arg_de-COase_C"/>
</dbReference>
<dbReference type="EMBL" id="ACVI01000019">
    <property type="protein sequence ID" value="EET88016.1"/>
    <property type="molecule type" value="Genomic_DNA"/>
</dbReference>
<dbReference type="PATRIC" id="fig|536227.13.peg.843"/>
<evidence type="ECO:0000259" key="7">
    <source>
        <dbReference type="Pfam" id="PF03711"/>
    </source>
</evidence>
<comment type="similarity">
    <text evidence="2">Belongs to the Orn/Lys/Arg decarboxylase class-I family.</text>
</comment>
<dbReference type="SUPFAM" id="SSF53383">
    <property type="entry name" value="PLP-dependent transferases"/>
    <property type="match status" value="1"/>
</dbReference>
<dbReference type="Proteomes" id="UP000004198">
    <property type="component" value="Unassembled WGS sequence"/>
</dbReference>
<dbReference type="RefSeq" id="WP_007060416.1">
    <property type="nucleotide sequence ID" value="NZ_ACVI01000019.1"/>
</dbReference>
<dbReference type="Gene3D" id="3.40.640.10">
    <property type="entry name" value="Type I PLP-dependent aspartate aminotransferase-like (Major domain)"/>
    <property type="match status" value="1"/>
</dbReference>